<evidence type="ECO:0000313" key="4">
    <source>
        <dbReference type="EMBL" id="GKT18782.1"/>
    </source>
</evidence>
<feature type="compositionally biased region" description="Basic and acidic residues" evidence="1">
    <location>
        <begin position="121"/>
        <end position="159"/>
    </location>
</feature>
<evidence type="ECO:0000256" key="2">
    <source>
        <dbReference type="SAM" id="Phobius"/>
    </source>
</evidence>
<keyword evidence="2" id="KW-1133">Transmembrane helix</keyword>
<dbReference type="Proteomes" id="UP001057375">
    <property type="component" value="Unassembled WGS sequence"/>
</dbReference>
<comment type="caution">
    <text evidence="4">The sequence shown here is derived from an EMBL/GenBank/DDBJ whole genome shotgun (WGS) entry which is preliminary data.</text>
</comment>
<feature type="compositionally biased region" description="Polar residues" evidence="1">
    <location>
        <begin position="189"/>
        <end position="198"/>
    </location>
</feature>
<feature type="region of interest" description="Disordered" evidence="1">
    <location>
        <begin position="121"/>
        <end position="223"/>
    </location>
</feature>
<keyword evidence="2" id="KW-0812">Transmembrane</keyword>
<feature type="domain" description="P-type ATPase C-terminal" evidence="3">
    <location>
        <begin position="2"/>
        <end position="114"/>
    </location>
</feature>
<gene>
    <name evidence="4" type="ORF">ADUPG1_011378</name>
</gene>
<feature type="transmembrane region" description="Helical" evidence="2">
    <location>
        <begin position="29"/>
        <end position="48"/>
    </location>
</feature>
<protein>
    <recommendedName>
        <fullName evidence="3">P-type ATPase C-terminal domain-containing protein</fullName>
    </recommendedName>
</protein>
<dbReference type="EMBL" id="BQXS01011982">
    <property type="protein sequence ID" value="GKT18782.1"/>
    <property type="molecule type" value="Genomic_DNA"/>
</dbReference>
<keyword evidence="5" id="KW-1185">Reference proteome</keyword>
<sequence>CGILVFYIPYGAFGSGVVSSSGYSDGKEMFGSVVTTAVIFAGLLRFALEVTSWNLWISLAFIFSIGAYYLFAGVCNAIIDLDYFFYLQFFRSLALSKMNYVAMVAVVLYLCIVIRGKTRKPEETIERPEETETSETQKDISNHDEDEFSDKKDESEKSEVLTTEPMETIVKPSETDKLLLKTVEKEENTSGIGSNPSVPTDLKVSTPLKTMSHSEIQATNPLK</sequence>
<proteinExistence type="predicted"/>
<dbReference type="Pfam" id="PF16212">
    <property type="entry name" value="PhoLip_ATPase_C"/>
    <property type="match status" value="1"/>
</dbReference>
<feature type="transmembrane region" description="Helical" evidence="2">
    <location>
        <begin position="99"/>
        <end position="116"/>
    </location>
</feature>
<evidence type="ECO:0000256" key="1">
    <source>
        <dbReference type="SAM" id="MobiDB-lite"/>
    </source>
</evidence>
<feature type="transmembrane region" description="Helical" evidence="2">
    <location>
        <begin position="55"/>
        <end position="79"/>
    </location>
</feature>
<feature type="non-terminal residue" evidence="4">
    <location>
        <position position="1"/>
    </location>
</feature>
<evidence type="ECO:0000259" key="3">
    <source>
        <dbReference type="Pfam" id="PF16212"/>
    </source>
</evidence>
<dbReference type="InterPro" id="IPR032630">
    <property type="entry name" value="P_typ_ATPase_c"/>
</dbReference>
<name>A0ABQ5JVE3_9EUKA</name>
<organism evidence="4 5">
    <name type="scientific">Aduncisulcus paluster</name>
    <dbReference type="NCBI Taxonomy" id="2918883"/>
    <lineage>
        <taxon>Eukaryota</taxon>
        <taxon>Metamonada</taxon>
        <taxon>Carpediemonas-like organisms</taxon>
        <taxon>Aduncisulcus</taxon>
    </lineage>
</organism>
<feature type="compositionally biased region" description="Basic and acidic residues" evidence="1">
    <location>
        <begin position="173"/>
        <end position="188"/>
    </location>
</feature>
<reference evidence="4" key="1">
    <citation type="submission" date="2022-03" db="EMBL/GenBank/DDBJ databases">
        <title>Draft genome sequence of Aduncisulcus paluster, a free-living microaerophilic Fornicata.</title>
        <authorList>
            <person name="Yuyama I."/>
            <person name="Kume K."/>
            <person name="Tamura T."/>
            <person name="Inagaki Y."/>
            <person name="Hashimoto T."/>
        </authorList>
    </citation>
    <scope>NUCLEOTIDE SEQUENCE</scope>
    <source>
        <strain evidence="4">NY0171</strain>
    </source>
</reference>
<keyword evidence="2" id="KW-0472">Membrane</keyword>
<accession>A0ABQ5JVE3</accession>
<evidence type="ECO:0000313" key="5">
    <source>
        <dbReference type="Proteomes" id="UP001057375"/>
    </source>
</evidence>
<feature type="non-terminal residue" evidence="4">
    <location>
        <position position="223"/>
    </location>
</feature>
<feature type="compositionally biased region" description="Polar residues" evidence="1">
    <location>
        <begin position="207"/>
        <end position="223"/>
    </location>
</feature>